<evidence type="ECO:0000313" key="4">
    <source>
        <dbReference type="Proteomes" id="UP001500457"/>
    </source>
</evidence>
<proteinExistence type="predicted"/>
<feature type="chain" id="PRO_5045746415" description="Secreted protein" evidence="2">
    <location>
        <begin position="26"/>
        <end position="95"/>
    </location>
</feature>
<reference evidence="4" key="1">
    <citation type="journal article" date="2019" name="Int. J. Syst. Evol. Microbiol.">
        <title>The Global Catalogue of Microorganisms (GCM) 10K type strain sequencing project: providing services to taxonomists for standard genome sequencing and annotation.</title>
        <authorList>
            <consortium name="The Broad Institute Genomics Platform"/>
            <consortium name="The Broad Institute Genome Sequencing Center for Infectious Disease"/>
            <person name="Wu L."/>
            <person name="Ma J."/>
        </authorList>
    </citation>
    <scope>NUCLEOTIDE SEQUENCE [LARGE SCALE GENOMIC DNA]</scope>
    <source>
        <strain evidence="4">JCM 17983</strain>
    </source>
</reference>
<protein>
    <recommendedName>
        <fullName evidence="5">Secreted protein</fullName>
    </recommendedName>
</protein>
<sequence>MIRRMIFAVLATVALVFSGMGVANAAPLPDNCTRDQGTVTCTTFEGPGNNQAGVGTTTSTETQGNTRNKSPEEQQDLEDTSSCNPESSQGRPCNP</sequence>
<feature type="compositionally biased region" description="Polar residues" evidence="1">
    <location>
        <begin position="80"/>
        <end position="95"/>
    </location>
</feature>
<keyword evidence="4" id="KW-1185">Reference proteome</keyword>
<evidence type="ECO:0000256" key="2">
    <source>
        <dbReference type="SAM" id="SignalP"/>
    </source>
</evidence>
<comment type="caution">
    <text evidence="3">The sequence shown here is derived from an EMBL/GenBank/DDBJ whole genome shotgun (WGS) entry which is preliminary data.</text>
</comment>
<dbReference type="EMBL" id="BAABHQ010000026">
    <property type="protein sequence ID" value="GAA4894753.1"/>
    <property type="molecule type" value="Genomic_DNA"/>
</dbReference>
<name>A0ABP9FCL0_9PSEU</name>
<evidence type="ECO:0008006" key="5">
    <source>
        <dbReference type="Google" id="ProtNLM"/>
    </source>
</evidence>
<accession>A0ABP9FCL0</accession>
<organism evidence="3 4">
    <name type="scientific">Actinomycetospora straminea</name>
    <dbReference type="NCBI Taxonomy" id="663607"/>
    <lineage>
        <taxon>Bacteria</taxon>
        <taxon>Bacillati</taxon>
        <taxon>Actinomycetota</taxon>
        <taxon>Actinomycetes</taxon>
        <taxon>Pseudonocardiales</taxon>
        <taxon>Pseudonocardiaceae</taxon>
        <taxon>Actinomycetospora</taxon>
    </lineage>
</organism>
<evidence type="ECO:0000256" key="1">
    <source>
        <dbReference type="SAM" id="MobiDB-lite"/>
    </source>
</evidence>
<feature type="compositionally biased region" description="Polar residues" evidence="1">
    <location>
        <begin position="43"/>
        <end position="52"/>
    </location>
</feature>
<keyword evidence="2" id="KW-0732">Signal</keyword>
<feature type="region of interest" description="Disordered" evidence="1">
    <location>
        <begin position="43"/>
        <end position="95"/>
    </location>
</feature>
<evidence type="ECO:0000313" key="3">
    <source>
        <dbReference type="EMBL" id="GAA4894753.1"/>
    </source>
</evidence>
<dbReference type="Proteomes" id="UP001500457">
    <property type="component" value="Unassembled WGS sequence"/>
</dbReference>
<gene>
    <name evidence="3" type="ORF">GCM10023203_56260</name>
</gene>
<feature type="signal peptide" evidence="2">
    <location>
        <begin position="1"/>
        <end position="25"/>
    </location>
</feature>
<feature type="compositionally biased region" description="Low complexity" evidence="1">
    <location>
        <begin position="53"/>
        <end position="66"/>
    </location>
</feature>